<proteinExistence type="predicted"/>
<gene>
    <name evidence="1" type="ORF">Q604_UNBC16611G0001</name>
</gene>
<dbReference type="AlphaFoldDB" id="W1XFC0"/>
<feature type="non-terminal residue" evidence="1">
    <location>
        <position position="87"/>
    </location>
</feature>
<organism evidence="1">
    <name type="scientific">human gut metagenome</name>
    <dbReference type="NCBI Taxonomy" id="408170"/>
    <lineage>
        <taxon>unclassified sequences</taxon>
        <taxon>metagenomes</taxon>
        <taxon>organismal metagenomes</taxon>
    </lineage>
</organism>
<dbReference type="EMBL" id="AZMM01016611">
    <property type="protein sequence ID" value="ETJ28836.1"/>
    <property type="molecule type" value="Genomic_DNA"/>
</dbReference>
<accession>W1XFC0</accession>
<evidence type="ECO:0000313" key="1">
    <source>
        <dbReference type="EMBL" id="ETJ28836.1"/>
    </source>
</evidence>
<comment type="caution">
    <text evidence="1">The sequence shown here is derived from an EMBL/GenBank/DDBJ whole genome shotgun (WGS) entry which is preliminary data.</text>
</comment>
<sequence length="87" mass="9809">MVIAIAAERAFFYRKYAGKTFVVTHAVNEFAKLQRWDEIDKVIKENPSIASRIAEAGLKNDSSEEAMKTAFADQMGVDAVGFRKYMD</sequence>
<name>W1XFC0_9ZZZZ</name>
<protein>
    <submittedName>
        <fullName evidence="1">Transporter, MotA/TolQ/ExbB proton channel family protein</fullName>
    </submittedName>
</protein>
<reference evidence="1" key="1">
    <citation type="submission" date="2013-12" db="EMBL/GenBank/DDBJ databases">
        <title>A Varibaculum cambriense genome reconstructed from a premature infant gut community with otherwise low bacterial novelty that shifts toward anaerobic metabolism during the third week of life.</title>
        <authorList>
            <person name="Brown C.T."/>
            <person name="Sharon I."/>
            <person name="Thomas B.C."/>
            <person name="Castelle C.J."/>
            <person name="Morowitz M.J."/>
            <person name="Banfield J.F."/>
        </authorList>
    </citation>
    <scope>NUCLEOTIDE SEQUENCE</scope>
</reference>